<dbReference type="AlphaFoldDB" id="A0A4Z2GQ85"/>
<evidence type="ECO:0000313" key="3">
    <source>
        <dbReference type="Proteomes" id="UP000314294"/>
    </source>
</evidence>
<feature type="compositionally biased region" description="Polar residues" evidence="1">
    <location>
        <begin position="9"/>
        <end position="24"/>
    </location>
</feature>
<evidence type="ECO:0000313" key="2">
    <source>
        <dbReference type="EMBL" id="TNN55529.1"/>
    </source>
</evidence>
<accession>A0A4Z2GQ85</accession>
<dbReference type="Proteomes" id="UP000314294">
    <property type="component" value="Unassembled WGS sequence"/>
</dbReference>
<evidence type="ECO:0000256" key="1">
    <source>
        <dbReference type="SAM" id="MobiDB-lite"/>
    </source>
</evidence>
<gene>
    <name evidence="2" type="ORF">EYF80_034271</name>
</gene>
<feature type="region of interest" description="Disordered" evidence="1">
    <location>
        <begin position="1"/>
        <end position="141"/>
    </location>
</feature>
<keyword evidence="3" id="KW-1185">Reference proteome</keyword>
<feature type="region of interest" description="Disordered" evidence="1">
    <location>
        <begin position="156"/>
        <end position="213"/>
    </location>
</feature>
<protein>
    <submittedName>
        <fullName evidence="2">Uncharacterized protein</fullName>
    </submittedName>
</protein>
<feature type="compositionally biased region" description="Low complexity" evidence="1">
    <location>
        <begin position="81"/>
        <end position="98"/>
    </location>
</feature>
<name>A0A4Z2GQ85_9TELE</name>
<feature type="compositionally biased region" description="Pro residues" evidence="1">
    <location>
        <begin position="99"/>
        <end position="110"/>
    </location>
</feature>
<dbReference type="EMBL" id="SRLO01000453">
    <property type="protein sequence ID" value="TNN55529.1"/>
    <property type="molecule type" value="Genomic_DNA"/>
</dbReference>
<proteinExistence type="predicted"/>
<sequence>MRRPRESRGGSTAPNTEPPSTLSPWSLEPEKSVGYRDVPVGLPGLADWSSNKRVMVERGGREGGRRGRAMRGDLGGKETESLLPSLSEGLLPSLSEGLPPSPSEGLPPSPSEGLPPSLSEGLPPSPSEGLPPSLSEGLNYDHVHESTFTVTAGAADEGSAAVDAQAHTERTLVRENPPGPPQEDIMAISKEERHKTMQNNAVMDPITALWSRE</sequence>
<feature type="compositionally biased region" description="Basic and acidic residues" evidence="1">
    <location>
        <begin position="54"/>
        <end position="80"/>
    </location>
</feature>
<reference evidence="2 3" key="1">
    <citation type="submission" date="2019-03" db="EMBL/GenBank/DDBJ databases">
        <title>First draft genome of Liparis tanakae, snailfish: a comprehensive survey of snailfish specific genes.</title>
        <authorList>
            <person name="Kim W."/>
            <person name="Song I."/>
            <person name="Jeong J.-H."/>
            <person name="Kim D."/>
            <person name="Kim S."/>
            <person name="Ryu S."/>
            <person name="Song J.Y."/>
            <person name="Lee S.K."/>
        </authorList>
    </citation>
    <scope>NUCLEOTIDE SEQUENCE [LARGE SCALE GENOMIC DNA]</scope>
    <source>
        <tissue evidence="2">Muscle</tissue>
    </source>
</reference>
<feature type="compositionally biased region" description="Low complexity" evidence="1">
    <location>
        <begin position="111"/>
        <end position="138"/>
    </location>
</feature>
<organism evidence="2 3">
    <name type="scientific">Liparis tanakae</name>
    <name type="common">Tanaka's snailfish</name>
    <dbReference type="NCBI Taxonomy" id="230148"/>
    <lineage>
        <taxon>Eukaryota</taxon>
        <taxon>Metazoa</taxon>
        <taxon>Chordata</taxon>
        <taxon>Craniata</taxon>
        <taxon>Vertebrata</taxon>
        <taxon>Euteleostomi</taxon>
        <taxon>Actinopterygii</taxon>
        <taxon>Neopterygii</taxon>
        <taxon>Teleostei</taxon>
        <taxon>Neoteleostei</taxon>
        <taxon>Acanthomorphata</taxon>
        <taxon>Eupercaria</taxon>
        <taxon>Perciformes</taxon>
        <taxon>Cottioidei</taxon>
        <taxon>Cottales</taxon>
        <taxon>Liparidae</taxon>
        <taxon>Liparis</taxon>
    </lineage>
</organism>
<comment type="caution">
    <text evidence="2">The sequence shown here is derived from an EMBL/GenBank/DDBJ whole genome shotgun (WGS) entry which is preliminary data.</text>
</comment>